<keyword evidence="4 7" id="KW-1133">Transmembrane helix</keyword>
<dbReference type="Proteomes" id="UP000627538">
    <property type="component" value="Unassembled WGS sequence"/>
</dbReference>
<evidence type="ECO:0000256" key="2">
    <source>
        <dbReference type="ARBA" id="ARBA00022692"/>
    </source>
</evidence>
<feature type="region of interest" description="Disordered" evidence="6">
    <location>
        <begin position="466"/>
        <end position="502"/>
    </location>
</feature>
<keyword evidence="5 7" id="KW-0472">Membrane</keyword>
<feature type="transmembrane region" description="Helical" evidence="7">
    <location>
        <begin position="138"/>
        <end position="156"/>
    </location>
</feature>
<sequence length="502" mass="54147">MASLRFDRAPTGRLAEICLLIIAFLIGTLAFASTMLNMQGALTPTFTRSVAIFFVFCVVAHLIVRYFAPYADPVLLPCAVALNGLGVAMIYRLDISYRAVGQQANVTGSKQLIITLVSIVLMAVTLIVLRDHRQLRRFTYTSMVLGIVLLLLPVLPGLGSRRGGAQIWIDVFGFTFQPSEIAKICFAVFFAGYLVARRDSLALGGKKILGLRLPRLRDFGPIVVVWILSLAVLVLQRDLGTSLLLFGLFVALLYVATNQVSWLAIGAALFLPAAWAASKIFSHVGARFEVWLDPFNPEVYNRATGGSWQLVQGLFGMANGGMIGTGWGHGYPWLVSQANSDFIYASLAEETGLSGALVLLLIYLVFVERGMRVAVSVRDGFGKLLASGLAFAIGLQVFVVVGGVTRLIPLTGLTLPFVAAGGSSLLANWMILAILLRISHSARRPATPGGTVSTTEINLILDREAREKAREHASGPRIRRKSEAQSTPSSEPATAQEGGENL</sequence>
<feature type="transmembrane region" description="Helical" evidence="7">
    <location>
        <begin position="12"/>
        <end position="34"/>
    </location>
</feature>
<dbReference type="Pfam" id="PF01098">
    <property type="entry name" value="FTSW_RODA_SPOVE"/>
    <property type="match status" value="1"/>
</dbReference>
<dbReference type="GO" id="GO:0051301">
    <property type="term" value="P:cell division"/>
    <property type="evidence" value="ECO:0007669"/>
    <property type="project" value="InterPro"/>
</dbReference>
<feature type="transmembrane region" description="Helical" evidence="7">
    <location>
        <begin position="388"/>
        <end position="408"/>
    </location>
</feature>
<dbReference type="PANTHER" id="PTHR30474">
    <property type="entry name" value="CELL CYCLE PROTEIN"/>
    <property type="match status" value="1"/>
</dbReference>
<feature type="transmembrane region" description="Helical" evidence="7">
    <location>
        <begin position="216"/>
        <end position="233"/>
    </location>
</feature>
<feature type="transmembrane region" description="Helical" evidence="7">
    <location>
        <begin position="46"/>
        <end position="67"/>
    </location>
</feature>
<organism evidence="8 9">
    <name type="scientific">Nanchangia anserum</name>
    <dbReference type="NCBI Taxonomy" id="2692125"/>
    <lineage>
        <taxon>Bacteria</taxon>
        <taxon>Bacillati</taxon>
        <taxon>Actinomycetota</taxon>
        <taxon>Actinomycetes</taxon>
        <taxon>Actinomycetales</taxon>
        <taxon>Actinomycetaceae</taxon>
        <taxon>Nanchangia</taxon>
    </lineage>
</organism>
<keyword evidence="9" id="KW-1185">Reference proteome</keyword>
<comment type="caution">
    <text evidence="8">The sequence shown here is derived from an EMBL/GenBank/DDBJ whole genome shotgun (WGS) entry which is preliminary data.</text>
</comment>
<protein>
    <submittedName>
        <fullName evidence="8">FtsW/RodA/SpoVE family cell cycle protein</fullName>
    </submittedName>
</protein>
<accession>A0A8I0KNY9</accession>
<dbReference type="InterPro" id="IPR001182">
    <property type="entry name" value="FtsW/RodA"/>
</dbReference>
<evidence type="ECO:0000256" key="6">
    <source>
        <dbReference type="SAM" id="MobiDB-lite"/>
    </source>
</evidence>
<gene>
    <name evidence="8" type="ORF">H8R10_06090</name>
</gene>
<dbReference type="RefSeq" id="WP_191071819.1">
    <property type="nucleotide sequence ID" value="NZ_CP060506.1"/>
</dbReference>
<evidence type="ECO:0000256" key="5">
    <source>
        <dbReference type="ARBA" id="ARBA00023136"/>
    </source>
</evidence>
<dbReference type="GO" id="GO:0015648">
    <property type="term" value="F:lipid-linked peptidoglycan transporter activity"/>
    <property type="evidence" value="ECO:0007669"/>
    <property type="project" value="TreeGrafter"/>
</dbReference>
<dbReference type="GO" id="GO:0005886">
    <property type="term" value="C:plasma membrane"/>
    <property type="evidence" value="ECO:0007669"/>
    <property type="project" value="TreeGrafter"/>
</dbReference>
<evidence type="ECO:0000313" key="9">
    <source>
        <dbReference type="Proteomes" id="UP000627538"/>
    </source>
</evidence>
<feature type="transmembrane region" description="Helical" evidence="7">
    <location>
        <begin position="176"/>
        <end position="196"/>
    </location>
</feature>
<keyword evidence="3" id="KW-0133">Cell shape</keyword>
<feature type="transmembrane region" description="Helical" evidence="7">
    <location>
        <begin position="342"/>
        <end position="367"/>
    </location>
</feature>
<feature type="transmembrane region" description="Helical" evidence="7">
    <location>
        <begin position="111"/>
        <end position="129"/>
    </location>
</feature>
<evidence type="ECO:0000256" key="3">
    <source>
        <dbReference type="ARBA" id="ARBA00022960"/>
    </source>
</evidence>
<comment type="subcellular location">
    <subcellularLocation>
        <location evidence="1">Membrane</location>
        <topology evidence="1">Multi-pass membrane protein</topology>
    </subcellularLocation>
</comment>
<evidence type="ECO:0000313" key="8">
    <source>
        <dbReference type="EMBL" id="MBD3689796.1"/>
    </source>
</evidence>
<feature type="transmembrane region" description="Helical" evidence="7">
    <location>
        <begin position="262"/>
        <end position="281"/>
    </location>
</feature>
<name>A0A8I0KNY9_9ACTO</name>
<dbReference type="GO" id="GO:0008360">
    <property type="term" value="P:regulation of cell shape"/>
    <property type="evidence" value="ECO:0007669"/>
    <property type="project" value="UniProtKB-KW"/>
</dbReference>
<feature type="compositionally biased region" description="Polar residues" evidence="6">
    <location>
        <begin position="484"/>
        <end position="493"/>
    </location>
</feature>
<dbReference type="PANTHER" id="PTHR30474:SF3">
    <property type="entry name" value="PEPTIDOGLYCAN GLYCOSYLTRANSFERASE RODA"/>
    <property type="match status" value="1"/>
</dbReference>
<feature type="transmembrane region" description="Helical" evidence="7">
    <location>
        <begin position="74"/>
        <end position="91"/>
    </location>
</feature>
<reference evidence="8 9" key="1">
    <citation type="submission" date="2020-08" db="EMBL/GenBank/DDBJ databases">
        <title>Winkia gen. nov., sp. nov., isolated from faeces of the Anser albifrons in China.</title>
        <authorList>
            <person name="Liu Q."/>
        </authorList>
    </citation>
    <scope>NUCLEOTIDE SEQUENCE [LARGE SCALE GENOMIC DNA]</scope>
    <source>
        <strain evidence="8 9">C62</strain>
    </source>
</reference>
<proteinExistence type="predicted"/>
<evidence type="ECO:0000256" key="1">
    <source>
        <dbReference type="ARBA" id="ARBA00004141"/>
    </source>
</evidence>
<keyword evidence="2 7" id="KW-0812">Transmembrane</keyword>
<dbReference type="EMBL" id="JACRUO010000001">
    <property type="protein sequence ID" value="MBD3689796.1"/>
    <property type="molecule type" value="Genomic_DNA"/>
</dbReference>
<evidence type="ECO:0000256" key="7">
    <source>
        <dbReference type="SAM" id="Phobius"/>
    </source>
</evidence>
<evidence type="ECO:0000256" key="4">
    <source>
        <dbReference type="ARBA" id="ARBA00022989"/>
    </source>
</evidence>
<feature type="transmembrane region" description="Helical" evidence="7">
    <location>
        <begin position="239"/>
        <end position="255"/>
    </location>
</feature>
<dbReference type="AlphaFoldDB" id="A0A8I0KNY9"/>
<feature type="transmembrane region" description="Helical" evidence="7">
    <location>
        <begin position="414"/>
        <end position="436"/>
    </location>
</feature>
<dbReference type="GO" id="GO:0032153">
    <property type="term" value="C:cell division site"/>
    <property type="evidence" value="ECO:0007669"/>
    <property type="project" value="TreeGrafter"/>
</dbReference>